<comment type="caution">
    <text evidence="15">The sequence shown here is derived from an EMBL/GenBank/DDBJ whole genome shotgun (WGS) entry which is preliminary data.</text>
</comment>
<dbReference type="GO" id="GO:0140114">
    <property type="term" value="P:cellular detoxification of fluoride"/>
    <property type="evidence" value="ECO:0007669"/>
    <property type="project" value="UniProtKB-UniRule"/>
</dbReference>
<evidence type="ECO:0000256" key="8">
    <source>
        <dbReference type="ARBA" id="ARBA00023053"/>
    </source>
</evidence>
<dbReference type="HAMAP" id="MF_00454">
    <property type="entry name" value="FluC"/>
    <property type="match status" value="1"/>
</dbReference>
<evidence type="ECO:0000256" key="6">
    <source>
        <dbReference type="ARBA" id="ARBA00022723"/>
    </source>
</evidence>
<dbReference type="GO" id="GO:0046872">
    <property type="term" value="F:metal ion binding"/>
    <property type="evidence" value="ECO:0007669"/>
    <property type="project" value="UniProtKB-KW"/>
</dbReference>
<evidence type="ECO:0000256" key="10">
    <source>
        <dbReference type="ARBA" id="ARBA00023136"/>
    </source>
</evidence>
<evidence type="ECO:0000256" key="1">
    <source>
        <dbReference type="ARBA" id="ARBA00004651"/>
    </source>
</evidence>
<organism evidence="15 16">
    <name type="scientific">Barnesiella viscericola</name>
    <dbReference type="NCBI Taxonomy" id="397865"/>
    <lineage>
        <taxon>Bacteria</taxon>
        <taxon>Pseudomonadati</taxon>
        <taxon>Bacteroidota</taxon>
        <taxon>Bacteroidia</taxon>
        <taxon>Bacteroidales</taxon>
        <taxon>Barnesiellaceae</taxon>
        <taxon>Barnesiella</taxon>
    </lineage>
</organism>
<feature type="binding site" evidence="14">
    <location>
        <position position="75"/>
    </location>
    <ligand>
        <name>Na(+)</name>
        <dbReference type="ChEBI" id="CHEBI:29101"/>
        <note>structural</note>
    </ligand>
</feature>
<comment type="catalytic activity">
    <reaction evidence="13">
        <text>fluoride(in) = fluoride(out)</text>
        <dbReference type="Rhea" id="RHEA:76159"/>
        <dbReference type="ChEBI" id="CHEBI:17051"/>
    </reaction>
    <physiologicalReaction direction="left-to-right" evidence="13">
        <dbReference type="Rhea" id="RHEA:76160"/>
    </physiologicalReaction>
</comment>
<keyword evidence="7 14" id="KW-1133">Transmembrane helix</keyword>
<feature type="binding site" evidence="14">
    <location>
        <position position="78"/>
    </location>
    <ligand>
        <name>Na(+)</name>
        <dbReference type="ChEBI" id="CHEBI:29101"/>
        <note>structural</note>
    </ligand>
</feature>
<keyword evidence="9 14" id="KW-0406">Ion transport</keyword>
<dbReference type="AlphaFoldDB" id="A0A921SW11"/>
<proteinExistence type="inferred from homology"/>
<comment type="activity regulation">
    <text evidence="14">Na(+) is not transported, but it plays an essential structural role and its presence is essential for fluoride channel function.</text>
</comment>
<evidence type="ECO:0000256" key="14">
    <source>
        <dbReference type="HAMAP-Rule" id="MF_00454"/>
    </source>
</evidence>
<keyword evidence="8 14" id="KW-0915">Sodium</keyword>
<feature type="transmembrane region" description="Helical" evidence="14">
    <location>
        <begin position="68"/>
        <end position="87"/>
    </location>
</feature>
<keyword evidence="11 14" id="KW-0407">Ion channel</keyword>
<evidence type="ECO:0000313" key="16">
    <source>
        <dbReference type="Proteomes" id="UP000757103"/>
    </source>
</evidence>
<dbReference type="GO" id="GO:0005886">
    <property type="term" value="C:plasma membrane"/>
    <property type="evidence" value="ECO:0007669"/>
    <property type="project" value="UniProtKB-SubCell"/>
</dbReference>
<evidence type="ECO:0000256" key="7">
    <source>
        <dbReference type="ARBA" id="ARBA00022989"/>
    </source>
</evidence>
<comment type="subcellular location">
    <subcellularLocation>
        <location evidence="1 14">Cell membrane</location>
        <topology evidence="1 14">Multi-pass membrane protein</topology>
    </subcellularLocation>
</comment>
<feature type="transmembrane region" description="Helical" evidence="14">
    <location>
        <begin position="99"/>
        <end position="121"/>
    </location>
</feature>
<evidence type="ECO:0000256" key="3">
    <source>
        <dbReference type="ARBA" id="ARBA00022475"/>
    </source>
</evidence>
<keyword evidence="2 14" id="KW-0813">Transport</keyword>
<evidence type="ECO:0000256" key="11">
    <source>
        <dbReference type="ARBA" id="ARBA00023303"/>
    </source>
</evidence>
<evidence type="ECO:0000256" key="12">
    <source>
        <dbReference type="ARBA" id="ARBA00035120"/>
    </source>
</evidence>
<sequence>MGLYKIACVLIGGGIGSVLRFLTVSGVQRLYPDYPAGTWCVNIVGSFVIGILWAVCNYFDFSPNLRTFLLVGLLGGFTTFSSFSLETMNLLNAGKIQSALTYIVCTNLCGIMAVFAGFYLAKYSLCALKPL</sequence>
<evidence type="ECO:0000256" key="9">
    <source>
        <dbReference type="ARBA" id="ARBA00023065"/>
    </source>
</evidence>
<keyword evidence="5 14" id="KW-0812">Transmembrane</keyword>
<dbReference type="RefSeq" id="WP_273306946.1">
    <property type="nucleotide sequence ID" value="NZ_CALUJX010000009.1"/>
</dbReference>
<dbReference type="PANTHER" id="PTHR28259">
    <property type="entry name" value="FLUORIDE EXPORT PROTEIN 1-RELATED"/>
    <property type="match status" value="1"/>
</dbReference>
<dbReference type="GO" id="GO:0062054">
    <property type="term" value="F:fluoride channel activity"/>
    <property type="evidence" value="ECO:0007669"/>
    <property type="project" value="UniProtKB-UniRule"/>
</dbReference>
<reference evidence="15" key="1">
    <citation type="journal article" date="2021" name="PeerJ">
        <title>Extensive microbial diversity within the chicken gut microbiome revealed by metagenomics and culture.</title>
        <authorList>
            <person name="Gilroy R."/>
            <person name="Ravi A."/>
            <person name="Getino M."/>
            <person name="Pursley I."/>
            <person name="Horton D.L."/>
            <person name="Alikhan N.F."/>
            <person name="Baker D."/>
            <person name="Gharbi K."/>
            <person name="Hall N."/>
            <person name="Watson M."/>
            <person name="Adriaenssens E.M."/>
            <person name="Foster-Nyarko E."/>
            <person name="Jarju S."/>
            <person name="Secka A."/>
            <person name="Antonio M."/>
            <person name="Oren A."/>
            <person name="Chaudhuri R.R."/>
            <person name="La Ragione R."/>
            <person name="Hildebrand F."/>
            <person name="Pallen M.J."/>
        </authorList>
    </citation>
    <scope>NUCLEOTIDE SEQUENCE</scope>
    <source>
        <strain evidence="15">CHK121-7720</strain>
    </source>
</reference>
<dbReference type="Proteomes" id="UP000757103">
    <property type="component" value="Unassembled WGS sequence"/>
</dbReference>
<comment type="similarity">
    <text evidence="12 14">Belongs to the fluoride channel Fluc/FEX (TC 1.A.43) family.</text>
</comment>
<evidence type="ECO:0000256" key="2">
    <source>
        <dbReference type="ARBA" id="ARBA00022448"/>
    </source>
</evidence>
<keyword evidence="3 14" id="KW-1003">Cell membrane</keyword>
<evidence type="ECO:0000256" key="13">
    <source>
        <dbReference type="ARBA" id="ARBA00035585"/>
    </source>
</evidence>
<dbReference type="Pfam" id="PF02537">
    <property type="entry name" value="CRCB"/>
    <property type="match status" value="1"/>
</dbReference>
<dbReference type="PANTHER" id="PTHR28259:SF18">
    <property type="entry name" value="FLUORIDE-SPECIFIC ION CHANNEL FLUC"/>
    <property type="match status" value="1"/>
</dbReference>
<accession>A0A921SW11</accession>
<dbReference type="NCBIfam" id="TIGR00494">
    <property type="entry name" value="crcB"/>
    <property type="match status" value="1"/>
</dbReference>
<protein>
    <recommendedName>
        <fullName evidence="14">Fluoride-specific ion channel FluC</fullName>
    </recommendedName>
</protein>
<reference evidence="15" key="2">
    <citation type="submission" date="2021-09" db="EMBL/GenBank/DDBJ databases">
        <authorList>
            <person name="Gilroy R."/>
        </authorList>
    </citation>
    <scope>NUCLEOTIDE SEQUENCE</scope>
    <source>
        <strain evidence="15">CHK121-7720</strain>
    </source>
</reference>
<dbReference type="InterPro" id="IPR003691">
    <property type="entry name" value="FluC"/>
</dbReference>
<evidence type="ECO:0000313" key="15">
    <source>
        <dbReference type="EMBL" id="HJG89887.1"/>
    </source>
</evidence>
<keyword evidence="4" id="KW-0997">Cell inner membrane</keyword>
<gene>
    <name evidence="14 15" type="primary">crcB</name>
    <name evidence="14" type="synonym">fluC</name>
    <name evidence="15" type="ORF">K8U91_10520</name>
</gene>
<comment type="function">
    <text evidence="14">Fluoride-specific ion channel. Important for reducing fluoride concentration in the cell, thus reducing its toxicity.</text>
</comment>
<keyword evidence="10 14" id="KW-0472">Membrane</keyword>
<name>A0A921SW11_9BACT</name>
<feature type="transmembrane region" description="Helical" evidence="14">
    <location>
        <begin position="36"/>
        <end position="56"/>
    </location>
</feature>
<dbReference type="EMBL" id="DYUD01000027">
    <property type="protein sequence ID" value="HJG89887.1"/>
    <property type="molecule type" value="Genomic_DNA"/>
</dbReference>
<keyword evidence="6 14" id="KW-0479">Metal-binding</keyword>
<evidence type="ECO:0000256" key="5">
    <source>
        <dbReference type="ARBA" id="ARBA00022692"/>
    </source>
</evidence>
<evidence type="ECO:0000256" key="4">
    <source>
        <dbReference type="ARBA" id="ARBA00022519"/>
    </source>
</evidence>